<accession>A0A6M3INY6</accession>
<dbReference type="AlphaFoldDB" id="A0A6M3INY6"/>
<feature type="coiled-coil region" evidence="1">
    <location>
        <begin position="1"/>
        <end position="28"/>
    </location>
</feature>
<evidence type="ECO:0000313" key="2">
    <source>
        <dbReference type="EMBL" id="QJA58777.1"/>
    </source>
</evidence>
<name>A0A6M3INY6_9ZZZZ</name>
<gene>
    <name evidence="2" type="ORF">MM415B01408_0031</name>
</gene>
<protein>
    <submittedName>
        <fullName evidence="2">Uncharacterized protein</fullName>
    </submittedName>
</protein>
<organism evidence="2">
    <name type="scientific">viral metagenome</name>
    <dbReference type="NCBI Taxonomy" id="1070528"/>
    <lineage>
        <taxon>unclassified sequences</taxon>
        <taxon>metagenomes</taxon>
        <taxon>organismal metagenomes</taxon>
    </lineage>
</organism>
<keyword evidence="1" id="KW-0175">Coiled coil</keyword>
<evidence type="ECO:0000256" key="1">
    <source>
        <dbReference type="SAM" id="Coils"/>
    </source>
</evidence>
<sequence>MKTRLETIKELEDRNLELEEEVKVTNMLLKDRDRLLKEIPQCVAHGPCVPHALEWIAQVKTLAKVISEG</sequence>
<reference evidence="2" key="1">
    <citation type="submission" date="2020-03" db="EMBL/GenBank/DDBJ databases">
        <title>The deep terrestrial virosphere.</title>
        <authorList>
            <person name="Holmfeldt K."/>
            <person name="Nilsson E."/>
            <person name="Simone D."/>
            <person name="Lopez-Fernandez M."/>
            <person name="Wu X."/>
            <person name="de Brujin I."/>
            <person name="Lundin D."/>
            <person name="Andersson A."/>
            <person name="Bertilsson S."/>
            <person name="Dopson M."/>
        </authorList>
    </citation>
    <scope>NUCLEOTIDE SEQUENCE</scope>
    <source>
        <strain evidence="2">MM415B01408</strain>
    </source>
</reference>
<dbReference type="EMBL" id="MT141338">
    <property type="protein sequence ID" value="QJA58777.1"/>
    <property type="molecule type" value="Genomic_DNA"/>
</dbReference>
<proteinExistence type="predicted"/>